<reference evidence="1 2" key="1">
    <citation type="submission" date="2023-04" db="EMBL/GenBank/DDBJ databases">
        <title>Complete genome sequence of Alisedimentitalea scapharcae.</title>
        <authorList>
            <person name="Rong J.-C."/>
            <person name="Yi M.-L."/>
            <person name="Zhao Q."/>
        </authorList>
    </citation>
    <scope>NUCLEOTIDE SEQUENCE [LARGE SCALE GENOMIC DNA]</scope>
    <source>
        <strain evidence="1 2">KCTC 42119</strain>
    </source>
</reference>
<dbReference type="EMBL" id="CP123584">
    <property type="protein sequence ID" value="WZK87344.1"/>
    <property type="molecule type" value="Genomic_DNA"/>
</dbReference>
<keyword evidence="2" id="KW-1185">Reference proteome</keyword>
<evidence type="ECO:0000313" key="1">
    <source>
        <dbReference type="EMBL" id="WZK87344.1"/>
    </source>
</evidence>
<evidence type="ECO:0000313" key="2">
    <source>
        <dbReference type="Proteomes" id="UP001623232"/>
    </source>
</evidence>
<keyword evidence="1" id="KW-0413">Isomerase</keyword>
<accession>A0ABZ2XR84</accession>
<sequence>MAQPPSYPVPADQWLQQIFDAKSARRGSVVRRKIRDIEMNVGLGRFRSELKRRGYHAVENGDQVVIFCNNQPIHLIC</sequence>
<dbReference type="GO" id="GO:0016853">
    <property type="term" value="F:isomerase activity"/>
    <property type="evidence" value="ECO:0007669"/>
    <property type="project" value="UniProtKB-KW"/>
</dbReference>
<gene>
    <name evidence="1" type="ORF">QEZ52_12000</name>
</gene>
<organism evidence="1 2">
    <name type="scientific">Aliisedimentitalea scapharcae</name>
    <dbReference type="NCBI Taxonomy" id="1524259"/>
    <lineage>
        <taxon>Bacteria</taxon>
        <taxon>Pseudomonadati</taxon>
        <taxon>Pseudomonadota</taxon>
        <taxon>Alphaproteobacteria</taxon>
        <taxon>Rhodobacterales</taxon>
        <taxon>Roseobacteraceae</taxon>
        <taxon>Aliisedimentitalea</taxon>
    </lineage>
</organism>
<dbReference type="Proteomes" id="UP001623232">
    <property type="component" value="Chromosome"/>
</dbReference>
<name>A0ABZ2XR84_9RHOB</name>
<protein>
    <submittedName>
        <fullName evidence="1">N-(5'-phosphoribosyl)anthranilate isomerase</fullName>
    </submittedName>
</protein>
<proteinExistence type="predicted"/>